<evidence type="ECO:0000256" key="7">
    <source>
        <dbReference type="ARBA" id="ARBA00022840"/>
    </source>
</evidence>
<dbReference type="PANTHER" id="PTHR43065:SF46">
    <property type="entry name" value="C4-DICARBOXYLATE TRANSPORT SENSOR PROTEIN DCTB"/>
    <property type="match status" value="1"/>
</dbReference>
<dbReference type="AlphaFoldDB" id="A0A194AI01"/>
<accession>A0A194AI01</accession>
<keyword evidence="7" id="KW-0067">ATP-binding</keyword>
<dbReference type="SMART" id="SM00387">
    <property type="entry name" value="HATPase_c"/>
    <property type="match status" value="1"/>
</dbReference>
<dbReference type="Gene3D" id="1.10.287.130">
    <property type="match status" value="1"/>
</dbReference>
<gene>
    <name evidence="10" type="ORF">DPF_2438</name>
</gene>
<comment type="caution">
    <text evidence="10">The sequence shown here is derived from an EMBL/GenBank/DDBJ whole genome shotgun (WGS) entry which is preliminary data.</text>
</comment>
<dbReference type="PROSITE" id="PS50109">
    <property type="entry name" value="HIS_KIN"/>
    <property type="match status" value="1"/>
</dbReference>
<organism evidence="10 11">
    <name type="scientific">Desulfoplanes formicivorans</name>
    <dbReference type="NCBI Taxonomy" id="1592317"/>
    <lineage>
        <taxon>Bacteria</taxon>
        <taxon>Pseudomonadati</taxon>
        <taxon>Thermodesulfobacteriota</taxon>
        <taxon>Desulfovibrionia</taxon>
        <taxon>Desulfovibrionales</taxon>
        <taxon>Desulfoplanaceae</taxon>
        <taxon>Desulfoplanes</taxon>
    </lineage>
</organism>
<keyword evidence="11" id="KW-1185">Reference proteome</keyword>
<dbReference type="EMBL" id="BDFE01000020">
    <property type="protein sequence ID" value="GAU09707.1"/>
    <property type="molecule type" value="Genomic_DNA"/>
</dbReference>
<dbReference type="PANTHER" id="PTHR43065">
    <property type="entry name" value="SENSOR HISTIDINE KINASE"/>
    <property type="match status" value="1"/>
</dbReference>
<evidence type="ECO:0000256" key="8">
    <source>
        <dbReference type="ARBA" id="ARBA00023012"/>
    </source>
</evidence>
<evidence type="ECO:0000313" key="10">
    <source>
        <dbReference type="EMBL" id="GAU09707.1"/>
    </source>
</evidence>
<dbReference type="SUPFAM" id="SSF55874">
    <property type="entry name" value="ATPase domain of HSP90 chaperone/DNA topoisomerase II/histidine kinase"/>
    <property type="match status" value="1"/>
</dbReference>
<sequence length="412" mass="45914">MRHTSDHLEEGVDVGEQTLPTACSSVSRAGHGDLLRFSKILDLSHDLLILAECSNGRIVDGNRTACTRLGYEYDQLTRLHLDRILSSRVMERVRGMLTLQGAEFAEITGELITSFGEGIPGEIVLQRMLREDACYLAVVIRDSGRLMRVQEDKLRLEQQLLEARRMETIITFAGGLAHDFNNLLQIVSGNIQILGLKNRDANLKRHIQAIEQATLTASQLVQRLRTISRKGERSKHLVHLNDVIREVLRLRKQHIPEKVVVDLQLDSSLPGILADGVHMEQLFFNLLQNALDALDGQGRIHVATCLQELSSEDAHAYGDLKPGPYVRFSFADTGQGMVEEVRTRIFEPFFTTKKAGEGTGLGLSTVYAIVRDHEGHVTCRSVPGQGTTFRFLFPAVPEAAVPQEHRGMDSQA</sequence>
<keyword evidence="4" id="KW-0808">Transferase</keyword>
<evidence type="ECO:0000256" key="6">
    <source>
        <dbReference type="ARBA" id="ARBA00022777"/>
    </source>
</evidence>
<dbReference type="RefSeq" id="WP_141721127.1">
    <property type="nucleotide sequence ID" value="NZ_BDFE01000020.1"/>
</dbReference>
<evidence type="ECO:0000256" key="3">
    <source>
        <dbReference type="ARBA" id="ARBA00022553"/>
    </source>
</evidence>
<dbReference type="InterPro" id="IPR035965">
    <property type="entry name" value="PAS-like_dom_sf"/>
</dbReference>
<feature type="domain" description="Histidine kinase" evidence="9">
    <location>
        <begin position="175"/>
        <end position="397"/>
    </location>
</feature>
<keyword evidence="8" id="KW-0902">Two-component regulatory system</keyword>
<dbReference type="InterPro" id="IPR003661">
    <property type="entry name" value="HisK_dim/P_dom"/>
</dbReference>
<evidence type="ECO:0000256" key="4">
    <source>
        <dbReference type="ARBA" id="ARBA00022679"/>
    </source>
</evidence>
<protein>
    <recommendedName>
        <fullName evidence="2">histidine kinase</fullName>
        <ecNumber evidence="2">2.7.13.3</ecNumber>
    </recommendedName>
</protein>
<evidence type="ECO:0000313" key="11">
    <source>
        <dbReference type="Proteomes" id="UP000095200"/>
    </source>
</evidence>
<dbReference type="InterPro" id="IPR036890">
    <property type="entry name" value="HATPase_C_sf"/>
</dbReference>
<dbReference type="STRING" id="1592317.DPF_2438"/>
<dbReference type="InterPro" id="IPR005467">
    <property type="entry name" value="His_kinase_dom"/>
</dbReference>
<dbReference type="Pfam" id="PF00512">
    <property type="entry name" value="HisKA"/>
    <property type="match status" value="1"/>
</dbReference>
<dbReference type="GO" id="GO:0000155">
    <property type="term" value="F:phosphorelay sensor kinase activity"/>
    <property type="evidence" value="ECO:0007669"/>
    <property type="project" value="InterPro"/>
</dbReference>
<dbReference type="PRINTS" id="PR00344">
    <property type="entry name" value="BCTRLSENSOR"/>
</dbReference>
<dbReference type="EC" id="2.7.13.3" evidence="2"/>
<proteinExistence type="predicted"/>
<reference evidence="11" key="1">
    <citation type="submission" date="2016-06" db="EMBL/GenBank/DDBJ databases">
        <title>Draft genome sequence of Desulfoplanes formicivorans strain Pf12B.</title>
        <authorList>
            <person name="Watanabe M."/>
            <person name="Kojima H."/>
            <person name="Fukui M."/>
        </authorList>
    </citation>
    <scope>NUCLEOTIDE SEQUENCE [LARGE SCALE GENOMIC DNA]</scope>
    <source>
        <strain evidence="11">Pf12B</strain>
    </source>
</reference>
<comment type="catalytic activity">
    <reaction evidence="1">
        <text>ATP + protein L-histidine = ADP + protein N-phospho-L-histidine.</text>
        <dbReference type="EC" id="2.7.13.3"/>
    </reaction>
</comment>
<evidence type="ECO:0000256" key="1">
    <source>
        <dbReference type="ARBA" id="ARBA00000085"/>
    </source>
</evidence>
<keyword evidence="6" id="KW-0418">Kinase</keyword>
<name>A0A194AI01_9BACT</name>
<dbReference type="Pfam" id="PF02518">
    <property type="entry name" value="HATPase_c"/>
    <property type="match status" value="1"/>
</dbReference>
<dbReference type="Gene3D" id="3.30.450.20">
    <property type="entry name" value="PAS domain"/>
    <property type="match status" value="1"/>
</dbReference>
<dbReference type="InterPro" id="IPR036097">
    <property type="entry name" value="HisK_dim/P_sf"/>
</dbReference>
<dbReference type="Proteomes" id="UP000095200">
    <property type="component" value="Unassembled WGS sequence"/>
</dbReference>
<dbReference type="SUPFAM" id="SSF55785">
    <property type="entry name" value="PYP-like sensor domain (PAS domain)"/>
    <property type="match status" value="1"/>
</dbReference>
<dbReference type="SMART" id="SM00388">
    <property type="entry name" value="HisKA"/>
    <property type="match status" value="1"/>
</dbReference>
<evidence type="ECO:0000259" key="9">
    <source>
        <dbReference type="PROSITE" id="PS50109"/>
    </source>
</evidence>
<dbReference type="GO" id="GO:0005524">
    <property type="term" value="F:ATP binding"/>
    <property type="evidence" value="ECO:0007669"/>
    <property type="project" value="UniProtKB-KW"/>
</dbReference>
<dbReference type="InterPro" id="IPR003594">
    <property type="entry name" value="HATPase_dom"/>
</dbReference>
<evidence type="ECO:0000256" key="5">
    <source>
        <dbReference type="ARBA" id="ARBA00022741"/>
    </source>
</evidence>
<dbReference type="InterPro" id="IPR004358">
    <property type="entry name" value="Sig_transdc_His_kin-like_C"/>
</dbReference>
<keyword evidence="3" id="KW-0597">Phosphoprotein</keyword>
<dbReference type="Gene3D" id="3.30.565.10">
    <property type="entry name" value="Histidine kinase-like ATPase, C-terminal domain"/>
    <property type="match status" value="1"/>
</dbReference>
<keyword evidence="5" id="KW-0547">Nucleotide-binding</keyword>
<dbReference type="OrthoDB" id="9761263at2"/>
<evidence type="ECO:0000256" key="2">
    <source>
        <dbReference type="ARBA" id="ARBA00012438"/>
    </source>
</evidence>
<dbReference type="SUPFAM" id="SSF47384">
    <property type="entry name" value="Homodimeric domain of signal transducing histidine kinase"/>
    <property type="match status" value="1"/>
</dbReference>